<dbReference type="PIRSF" id="PIRSF000709">
    <property type="entry name" value="6PFK_2-Ptase"/>
    <property type="match status" value="1"/>
</dbReference>
<dbReference type="CDD" id="cd07067">
    <property type="entry name" value="HP_PGM_like"/>
    <property type="match status" value="1"/>
</dbReference>
<sequence>MRIYIARHGETDWNVERRIQGSTDIPLNENGIRQAYSLSKYLERQLSLEERSLSSIFTSPLKRAKETAEIVGKLLHLPVKEISGLEEMSFGVCEGKSWLEAKKEYSRELEEWEENKRFRRIPGGESYQEVLNRFFSAYSLIQKKLAEEKPDVKKEKDILIITHGAVIMLLLSLKEGHSFQDSFVRVRVENARAYFFEEDELEAIRAKALV</sequence>
<organism evidence="3 4">
    <name type="scientific">Oribacterium parvum ACB1</name>
    <dbReference type="NCBI Taxonomy" id="796943"/>
    <lineage>
        <taxon>Bacteria</taxon>
        <taxon>Bacillati</taxon>
        <taxon>Bacillota</taxon>
        <taxon>Clostridia</taxon>
        <taxon>Lachnospirales</taxon>
        <taxon>Lachnospiraceae</taxon>
        <taxon>Oribacterium</taxon>
    </lineage>
</organism>
<proteinExistence type="predicted"/>
<keyword evidence="4" id="KW-1185">Reference proteome</keyword>
<dbReference type="AlphaFoldDB" id="G9WQV7"/>
<dbReference type="Pfam" id="PF00300">
    <property type="entry name" value="His_Phos_1"/>
    <property type="match status" value="1"/>
</dbReference>
<feature type="active site" description="Tele-phosphohistidine intermediate" evidence="1">
    <location>
        <position position="8"/>
    </location>
</feature>
<dbReference type="STRING" id="796943.HMPREF9625_01740"/>
<dbReference type="PROSITE" id="PS00175">
    <property type="entry name" value="PG_MUTASE"/>
    <property type="match status" value="1"/>
</dbReference>
<reference evidence="3" key="1">
    <citation type="submission" date="2011-08" db="EMBL/GenBank/DDBJ databases">
        <authorList>
            <consortium name="The Broad Institute Genome Sequencing Platform"/>
            <person name="Earl A."/>
            <person name="Ward D."/>
            <person name="Feldgarden M."/>
            <person name="Gevers D."/>
            <person name="Sizova M."/>
            <person name="Hazen A."/>
            <person name="Epstein S."/>
            <person name="Young S.K."/>
            <person name="Zeng Q."/>
            <person name="Gargeya S."/>
            <person name="Fitzgerald M."/>
            <person name="Haas B."/>
            <person name="Abouelleil A."/>
            <person name="Alvarado L."/>
            <person name="Arachchi H.M."/>
            <person name="Berlin A."/>
            <person name="Brown A."/>
            <person name="Chapman S.B."/>
            <person name="Chen Z."/>
            <person name="Dunbar C."/>
            <person name="Freedman E."/>
            <person name="Gearin G."/>
            <person name="Gellesch M."/>
            <person name="Goldberg J."/>
            <person name="Griggs A."/>
            <person name="Gujja S."/>
            <person name="Heiman D."/>
            <person name="Howarth C."/>
            <person name="Larson L."/>
            <person name="Lui A."/>
            <person name="MacDonald P.J.P."/>
            <person name="Montmayeur A."/>
            <person name="Murphy C."/>
            <person name="Neiman D."/>
            <person name="Pearson M."/>
            <person name="Priest M."/>
            <person name="Roberts A."/>
            <person name="Saif S."/>
            <person name="Shea T."/>
            <person name="Shenoy N."/>
            <person name="Sisk P."/>
            <person name="Stolte C."/>
            <person name="Sykes S."/>
            <person name="Wortman J."/>
            <person name="Nusbaum C."/>
            <person name="Birren B."/>
        </authorList>
    </citation>
    <scope>NUCLEOTIDE SEQUENCE</scope>
    <source>
        <strain evidence="3">ACB1</strain>
    </source>
</reference>
<name>G9WQV7_9FIRM</name>
<feature type="active site" description="Proton donor/acceptor" evidence="1">
    <location>
        <position position="87"/>
    </location>
</feature>
<dbReference type="HOGENOM" id="CLU_033323_9_4_9"/>
<dbReference type="SMART" id="SM00855">
    <property type="entry name" value="PGAM"/>
    <property type="match status" value="1"/>
</dbReference>
<evidence type="ECO:0000256" key="2">
    <source>
        <dbReference type="PIRSR" id="PIRSR613078-2"/>
    </source>
</evidence>
<protein>
    <recommendedName>
        <fullName evidence="5">Phosphoglycerate mutase</fullName>
    </recommendedName>
</protein>
<dbReference type="SUPFAM" id="SSF53254">
    <property type="entry name" value="Phosphoglycerate mutase-like"/>
    <property type="match status" value="1"/>
</dbReference>
<dbReference type="InterPro" id="IPR001345">
    <property type="entry name" value="PG/BPGM_mutase_AS"/>
</dbReference>
<reference evidence="3" key="2">
    <citation type="submission" date="2013-03" db="EMBL/GenBank/DDBJ databases">
        <title>The Genome Sequence of Oribacterium sp. ACB1.</title>
        <authorList>
            <consortium name="The Broad Institute Genomics Platform"/>
            <consortium name="The Broad Institute Genome Sequencing Center for Infectious Disease"/>
            <person name="Earl A."/>
            <person name="Ward D."/>
            <person name="Feldgarden M."/>
            <person name="Gevers D."/>
            <person name="Sizova M."/>
            <person name="Hazen A."/>
            <person name="Epstein S."/>
            <person name="Walker B."/>
            <person name="Young S."/>
            <person name="Zeng Q."/>
            <person name="Gargeya S."/>
            <person name="Fitzgerald M."/>
            <person name="Haas B."/>
            <person name="Abouelleil A."/>
            <person name="Allen A.W."/>
            <person name="Alvarado L."/>
            <person name="Arachchi H.M."/>
            <person name="Berlin A.M."/>
            <person name="Chapman S.B."/>
            <person name="Gainer-Dewar J."/>
            <person name="Goldberg J."/>
            <person name="Griggs A."/>
            <person name="Gujja S."/>
            <person name="Hansen M."/>
            <person name="Howarth C."/>
            <person name="Imamovic A."/>
            <person name="Ireland A."/>
            <person name="Larimer J."/>
            <person name="McCowan C."/>
            <person name="Murphy C."/>
            <person name="Pearson M."/>
            <person name="Poon T.W."/>
            <person name="Priest M."/>
            <person name="Roberts A."/>
            <person name="Saif S."/>
            <person name="Shea T."/>
            <person name="Sisk P."/>
            <person name="Sykes S."/>
            <person name="Wortman J."/>
            <person name="Nusbaum C."/>
            <person name="Birren B."/>
        </authorList>
    </citation>
    <scope>NUCLEOTIDE SEQUENCE [LARGE SCALE GENOMIC DNA]</scope>
    <source>
        <strain evidence="3">ACB1</strain>
    </source>
</reference>
<evidence type="ECO:0008006" key="5">
    <source>
        <dbReference type="Google" id="ProtNLM"/>
    </source>
</evidence>
<dbReference type="GO" id="GO:0006003">
    <property type="term" value="P:fructose 2,6-bisphosphate metabolic process"/>
    <property type="evidence" value="ECO:0007669"/>
    <property type="project" value="InterPro"/>
</dbReference>
<feature type="binding site" evidence="2">
    <location>
        <position position="63"/>
    </location>
    <ligand>
        <name>substrate</name>
    </ligand>
</feature>
<dbReference type="InterPro" id="IPR013078">
    <property type="entry name" value="His_Pase_superF_clade-1"/>
</dbReference>
<dbReference type="Gene3D" id="3.40.50.1240">
    <property type="entry name" value="Phosphoglycerate mutase-like"/>
    <property type="match status" value="1"/>
</dbReference>
<comment type="caution">
    <text evidence="3">The sequence shown here is derived from an EMBL/GenBank/DDBJ whole genome shotgun (WGS) entry which is preliminary data.</text>
</comment>
<evidence type="ECO:0000313" key="3">
    <source>
        <dbReference type="EMBL" id="EHL09767.1"/>
    </source>
</evidence>
<dbReference type="InterPro" id="IPR003094">
    <property type="entry name" value="6Pfruct_kin"/>
</dbReference>
<dbReference type="EMBL" id="AFZC02000002">
    <property type="protein sequence ID" value="EHL09767.1"/>
    <property type="molecule type" value="Genomic_DNA"/>
</dbReference>
<dbReference type="PANTHER" id="PTHR48100">
    <property type="entry name" value="BROAD-SPECIFICITY PHOSPHATASE YOR283W-RELATED"/>
    <property type="match status" value="1"/>
</dbReference>
<gene>
    <name evidence="3" type="ORF">HMPREF9625_01740</name>
</gene>
<dbReference type="InterPro" id="IPR029033">
    <property type="entry name" value="His_PPase_superfam"/>
</dbReference>
<dbReference type="Proteomes" id="UP000018461">
    <property type="component" value="Unassembled WGS sequence"/>
</dbReference>
<evidence type="ECO:0000256" key="1">
    <source>
        <dbReference type="PIRSR" id="PIRSR613078-1"/>
    </source>
</evidence>
<dbReference type="InterPro" id="IPR050275">
    <property type="entry name" value="PGM_Phosphatase"/>
</dbReference>
<dbReference type="PATRIC" id="fig|796943.3.peg.2215"/>
<feature type="binding site" evidence="2">
    <location>
        <begin position="7"/>
        <end position="14"/>
    </location>
    <ligand>
        <name>substrate</name>
    </ligand>
</feature>
<dbReference type="GO" id="GO:0016791">
    <property type="term" value="F:phosphatase activity"/>
    <property type="evidence" value="ECO:0007669"/>
    <property type="project" value="TreeGrafter"/>
</dbReference>
<evidence type="ECO:0000313" key="4">
    <source>
        <dbReference type="Proteomes" id="UP000018461"/>
    </source>
</evidence>
<dbReference type="GO" id="GO:0005524">
    <property type="term" value="F:ATP binding"/>
    <property type="evidence" value="ECO:0007669"/>
    <property type="project" value="InterPro"/>
</dbReference>
<dbReference type="RefSeq" id="WP_009535579.1">
    <property type="nucleotide sequence ID" value="NZ_KE148312.1"/>
</dbReference>
<dbReference type="PRINTS" id="PR00991">
    <property type="entry name" value="6PFRUCTKNASE"/>
</dbReference>
<accession>G9WQV7</accession>